<protein>
    <submittedName>
        <fullName evidence="2">Uncharacterized protein</fullName>
    </submittedName>
</protein>
<feature type="region of interest" description="Disordered" evidence="1">
    <location>
        <begin position="2421"/>
        <end position="2446"/>
    </location>
</feature>
<dbReference type="OrthoDB" id="270970at2759"/>
<feature type="region of interest" description="Disordered" evidence="1">
    <location>
        <begin position="1204"/>
        <end position="1230"/>
    </location>
</feature>
<gene>
    <name evidence="2" type="ORF">L596_005240</name>
</gene>
<accession>A0A4U8V203</accession>
<dbReference type="EMBL" id="CM016762">
    <property type="protein sequence ID" value="TMS38537.1"/>
    <property type="molecule type" value="Genomic_DNA"/>
</dbReference>
<feature type="region of interest" description="Disordered" evidence="1">
    <location>
        <begin position="1082"/>
        <end position="1102"/>
    </location>
</feature>
<feature type="region of interest" description="Disordered" evidence="1">
    <location>
        <begin position="2040"/>
        <end position="2065"/>
    </location>
</feature>
<dbReference type="EMBL" id="AZBU02000001">
    <property type="protein sequence ID" value="TMS38537.1"/>
    <property type="molecule type" value="Genomic_DNA"/>
</dbReference>
<feature type="region of interest" description="Disordered" evidence="1">
    <location>
        <begin position="1701"/>
        <end position="1727"/>
    </location>
</feature>
<feature type="region of interest" description="Disordered" evidence="1">
    <location>
        <begin position="448"/>
        <end position="487"/>
    </location>
</feature>
<dbReference type="Proteomes" id="UP000298663">
    <property type="component" value="Chromosome X"/>
</dbReference>
<reference evidence="2 3" key="1">
    <citation type="journal article" date="2015" name="Genome Biol.">
        <title>Comparative genomics of Steinernema reveals deeply conserved gene regulatory networks.</title>
        <authorList>
            <person name="Dillman A.R."/>
            <person name="Macchietto M."/>
            <person name="Porter C.F."/>
            <person name="Rogers A."/>
            <person name="Williams B."/>
            <person name="Antoshechkin I."/>
            <person name="Lee M.M."/>
            <person name="Goodwin Z."/>
            <person name="Lu X."/>
            <person name="Lewis E.E."/>
            <person name="Goodrich-Blair H."/>
            <person name="Stock S.P."/>
            <person name="Adams B.J."/>
            <person name="Sternberg P.W."/>
            <person name="Mortazavi A."/>
        </authorList>
    </citation>
    <scope>NUCLEOTIDE SEQUENCE [LARGE SCALE GENOMIC DNA]</scope>
    <source>
        <strain evidence="2 3">ALL</strain>
    </source>
</reference>
<sequence>MTALCKWIPCQKVRVRKQVISYEKTSSAMEITVLPAPPPSVASRYAADKSFSQVSSGRTSSLDQYAETQSPAKFLAEPSSYFSSGMGVLTTRINQWIKTLDTDRPFDEEDVLNVYYDSGFEKPEELEQVACADSALDAPLLVSIYVEDLIYDAISDSECQLKKDIAHSRAVLELFCGNVASAAIEAAVAEIRVKVQRDIANSQSAFAFSLTDVCSNIFVYSHFEKEVSVCHVSKTFSTTCASLLSNMRIKTDAKDTTADSEESDICYSILSESDQEIEKLEKSEIRNRTIVVAKWIQSTFGNYKTEEDLDSECALDANIRLTESPDEYKQPKYRNVHDDSGLFIDKSSSTSSVETEPYAARRNVRKHRKTDFENGSNATSDAGVDINFRIDDEEEQKLNLTVKTNYFNNGCTQSDPERQVRKDELQRLQDFETQQIEMTVALKLEQGEYAERSPTSQTLAKDNFAHDYNDKNSSKEDRSSATPGAQVDRSFRFEDAFATAVVTTDGLTDEEKEHIERVMKMAQQSSFERAPRLGLRSFDAEYGQSFESYGQAAPLLTTTAIEEKGLATAPRFEDAFVTPTVVPTDACYENGQQSSFEQGVMQGKTMPEPVEELEPVEICVNQEPQISFEEDRSSATSGADADRSFDADYEQSFASYNQAAPLLTTTAEEEERLTTAPRFEEPLEHIERVMKMAQQSSFEQGVMQQQTMPEPVEELEPVEIFVNQEPQSFESYGQAAALLTTTAKEEEGLATAPRFEDAFVTPTVVPTEGLSDEEREHIERVMKMAQQSSFGQGVMQGKTMPEPVEELEPVEIFVNQEPQVSFEASRKTDPAPRLGLTLIAHLTLNMDSPSNLWSSSSTAHNNSQRRGRIGYSSSLLLKGTHRACYDIGPTVFFRTRCYARKDHAGTGRRTRAFEPVEIFVDQSLKLASRKTDPAPRLGLTLIAHLTPITFASYNQAAPLLTTTAEEEERLTTAPCFEDAFVTPTVVPTDGLTDEEREHIEHRACYENGPTVFFRTRCYARKDHAGTGRRTRASPRLGLTLFDAEYGQSFESYGQAAPLLTTTAKEEKGLATAPRFEDAFVTPTLRGRPEDRSSATSGADADRSFDAEYGQSFESYGQAAPLLTTTAKEEEGLATAPRFEDAFVTPTVVPTDGLTDEEREHIERVMKMAQQSSFEQGVMQGKTMPEPVEELEPVEICVNQEPQISFEEDRSSATSSTAHNNAEEEERLTTAPRFEDAFVTPTVVPTDGLTDEEREHIERVMKMAQQSSFEQGVMQEKTMPEPVEELEPVEISPRLGLTLFDAEYGQSFESYGQAAPLLTTTAKEEKGLATAPRFEDAFVTPTVVPTDGKTIPEPVEELEPVEICVNQEPQVSFEEDRSSATSGADADRSFDAEYGQSFESYGQAAPLLTTTAKEEEGLATAPRFEDAFVTPTVVPTDGLTDEEREHIERVMKMAQQSPFGQGVMQGKTMPEPVEELEPVEICVNQEPQVSFEEDRSSATSGADADRSFDAEYGQSFESYGQAAPLLTTTAEEEEGLATASRFEDAFVTPTVVPTEGLTDEEREHIERVMKMAQQSSFEQGVMQGKTMPEPVEELEPVEICVNQEPQISFEEDRSSATSGADADRSFDADYEQSFASYNQAAPLLTTTAEEEERLTTAPRFEDAFVTPTVVPTDGLTDEEREHIERVMKMAQQSSFEQGVMQQQTMPEPVEELEPDDRSSATSGADADRSFDAEYGQSFESYGRAAPLLTTTAEEEEGLATAPRFEDAFVTPTVVPTDGLTDEEREHIERVMKMAQQSSFEQGVMQGKTMPEPVEELEPVEIFMNQESQVSFEEDRSSATSGADADRSFDADYEQSFASYNQAAPLLTTTAEEEERLTTAPRFEDAFVTPTVVPTDGLTDEEREHIERVMKMAQQSSFEQGVMQGKTMPEPVEELEPVEIFMNQESQVSFEEDRSSATSGADADRSFDAEYGQSFESYGQAAPLLTTTAEEEEGLATASRFEDAFVTPTVVPTDGLTDEEREHIERVMKMAQQSSFEQGVMQGKTMPEPSQVSFEEDRSSATSGADADRSFDAEYGQSFASYNQAAPLLTTTAEEEERLTTAPRFEDAFVTPTVVPTDGLTDEEREHIERVMKMAQQSSFEQGVMQEKTMPEPVEELEPVEIFMNQESQVSFEEDRSSPRLGLTLIAHLTPNMDSPSNPMMAQQSSFEQGVMQGKTMPEPVEELEPVEICVNQEPQVSFEEDRSSATSGADADRSFDAEYGQSFESYDAFVTPTVVPTDGLTDEEREHIERVMKMAQQSSFEQGVMQEKTMRNRATSGADADRSFDAEYGQSFESYGQAAPLLTTTAKEEEGLATAPRFEDAFVTPTVVPTDGLTDEEREHIERVMKMAQQSSFEQGVMQEKTMPEPVEELEPVEIFMNQESQVSFEEDRSSATSGADADRSFDAEYGQSFESYGQAAPLLTTTAKEEEGLATSSSF</sequence>
<feature type="compositionally biased region" description="Basic and acidic residues" evidence="1">
    <location>
        <begin position="463"/>
        <end position="479"/>
    </location>
</feature>
<evidence type="ECO:0000313" key="3">
    <source>
        <dbReference type="Proteomes" id="UP000298663"/>
    </source>
</evidence>
<reference evidence="2 3" key="2">
    <citation type="journal article" date="2019" name="G3 (Bethesda)">
        <title>Hybrid Assembly of the Genome of the Entomopathogenic Nematode Steinernema carpocapsae Identifies the X-Chromosome.</title>
        <authorList>
            <person name="Serra L."/>
            <person name="Macchietto M."/>
            <person name="Macias-Munoz A."/>
            <person name="McGill C.J."/>
            <person name="Rodriguez I.M."/>
            <person name="Rodriguez B."/>
            <person name="Murad R."/>
            <person name="Mortazavi A."/>
        </authorList>
    </citation>
    <scope>NUCLEOTIDE SEQUENCE [LARGE SCALE GENOMIC DNA]</scope>
    <source>
        <strain evidence="2 3">ALL</strain>
    </source>
</reference>
<dbReference type="STRING" id="34508.A0A4U8V203"/>
<evidence type="ECO:0000313" key="2">
    <source>
        <dbReference type="EMBL" id="TMS38537.1"/>
    </source>
</evidence>
<keyword evidence="3" id="KW-1185">Reference proteome</keyword>
<comment type="caution">
    <text evidence="2">The sequence shown here is derived from an EMBL/GenBank/DDBJ whole genome shotgun (WGS) entry which is preliminary data.</text>
</comment>
<name>A0A4U8V203_STECR</name>
<feature type="region of interest" description="Disordered" evidence="1">
    <location>
        <begin position="2456"/>
        <end position="2475"/>
    </location>
</feature>
<evidence type="ECO:0000256" key="1">
    <source>
        <dbReference type="SAM" id="MobiDB-lite"/>
    </source>
</evidence>
<proteinExistence type="predicted"/>
<organism evidence="2 3">
    <name type="scientific">Steinernema carpocapsae</name>
    <name type="common">Entomopathogenic nematode</name>
    <dbReference type="NCBI Taxonomy" id="34508"/>
    <lineage>
        <taxon>Eukaryota</taxon>
        <taxon>Metazoa</taxon>
        <taxon>Ecdysozoa</taxon>
        <taxon>Nematoda</taxon>
        <taxon>Chromadorea</taxon>
        <taxon>Rhabditida</taxon>
        <taxon>Tylenchina</taxon>
        <taxon>Panagrolaimomorpha</taxon>
        <taxon>Strongyloidoidea</taxon>
        <taxon>Steinernematidae</taxon>
        <taxon>Steinernema</taxon>
    </lineage>
</organism>